<gene>
    <name evidence="7 8" type="primary">ribH</name>
    <name evidence="8" type="ORF">S100892_00179</name>
</gene>
<keyword evidence="4 7" id="KW-0686">Riboflavin biosynthesis</keyword>
<name>A0A1Y0VKW3_PEDPE</name>
<accession>A0A1Y0VKW3</accession>
<evidence type="ECO:0000313" key="9">
    <source>
        <dbReference type="Proteomes" id="UP000196118"/>
    </source>
</evidence>
<dbReference type="GO" id="GO:0005829">
    <property type="term" value="C:cytosol"/>
    <property type="evidence" value="ECO:0007669"/>
    <property type="project" value="TreeGrafter"/>
</dbReference>
<feature type="active site" description="Proton donor" evidence="7">
    <location>
        <position position="88"/>
    </location>
</feature>
<feature type="binding site" evidence="7">
    <location>
        <begin position="80"/>
        <end position="82"/>
    </location>
    <ligand>
        <name>5-amino-6-(D-ribitylamino)uracil</name>
        <dbReference type="ChEBI" id="CHEBI:15934"/>
    </ligand>
</feature>
<comment type="catalytic activity">
    <reaction evidence="6 7">
        <text>(2S)-2-hydroxy-3-oxobutyl phosphate + 5-amino-6-(D-ribitylamino)uracil = 6,7-dimethyl-8-(1-D-ribityl)lumazine + phosphate + 2 H2O + H(+)</text>
        <dbReference type="Rhea" id="RHEA:26152"/>
        <dbReference type="ChEBI" id="CHEBI:15377"/>
        <dbReference type="ChEBI" id="CHEBI:15378"/>
        <dbReference type="ChEBI" id="CHEBI:15934"/>
        <dbReference type="ChEBI" id="CHEBI:43474"/>
        <dbReference type="ChEBI" id="CHEBI:58201"/>
        <dbReference type="ChEBI" id="CHEBI:58830"/>
        <dbReference type="EC" id="2.5.1.78"/>
    </reaction>
</comment>
<feature type="binding site" evidence="7">
    <location>
        <begin position="85"/>
        <end position="86"/>
    </location>
    <ligand>
        <name>(2S)-2-hydroxy-3-oxobutyl phosphate</name>
        <dbReference type="ChEBI" id="CHEBI:58830"/>
    </ligand>
</feature>
<feature type="binding site" evidence="7">
    <location>
        <begin position="56"/>
        <end position="58"/>
    </location>
    <ligand>
        <name>5-amino-6-(D-ribitylamino)uracil</name>
        <dbReference type="ChEBI" id="CHEBI:15934"/>
    </ligand>
</feature>
<evidence type="ECO:0000256" key="1">
    <source>
        <dbReference type="ARBA" id="ARBA00004917"/>
    </source>
</evidence>
<evidence type="ECO:0000256" key="4">
    <source>
        <dbReference type="ARBA" id="ARBA00022619"/>
    </source>
</evidence>
<dbReference type="GO" id="GO:0000906">
    <property type="term" value="F:6,7-dimethyl-8-ribityllumazine synthase activity"/>
    <property type="evidence" value="ECO:0007669"/>
    <property type="project" value="UniProtKB-UniRule"/>
</dbReference>
<evidence type="ECO:0000256" key="5">
    <source>
        <dbReference type="ARBA" id="ARBA00022679"/>
    </source>
</evidence>
<dbReference type="Gene3D" id="3.40.50.960">
    <property type="entry name" value="Lumazine/riboflavin synthase"/>
    <property type="match status" value="1"/>
</dbReference>
<comment type="pathway">
    <text evidence="1 7">Cofactor biosynthesis; riboflavin biosynthesis; riboflavin from 2-hydroxy-3-oxobutyl phosphate and 5-amino-6-(D-ribitylamino)uracil: step 1/2.</text>
</comment>
<dbReference type="UniPathway" id="UPA00275">
    <property type="reaction ID" value="UER00404"/>
</dbReference>
<dbReference type="EC" id="2.5.1.78" evidence="3 7"/>
<dbReference type="NCBIfam" id="TIGR00114">
    <property type="entry name" value="lumazine-synth"/>
    <property type="match status" value="1"/>
</dbReference>
<dbReference type="AlphaFoldDB" id="A0A1Y0VKW3"/>
<evidence type="ECO:0000256" key="2">
    <source>
        <dbReference type="ARBA" id="ARBA00007424"/>
    </source>
</evidence>
<reference evidence="8 9" key="1">
    <citation type="submission" date="2017-05" db="EMBL/GenBank/DDBJ databases">
        <title>Genome sequence of Pediococcus pentosaceus strain SRCM100892.</title>
        <authorList>
            <person name="Cho S.H."/>
        </authorList>
    </citation>
    <scope>NUCLEOTIDE SEQUENCE [LARGE SCALE GENOMIC DNA]</scope>
    <source>
        <strain evidence="8 9">SRCM100892</strain>
    </source>
</reference>
<organism evidence="8 9">
    <name type="scientific">Pediococcus pentosaceus</name>
    <dbReference type="NCBI Taxonomy" id="1255"/>
    <lineage>
        <taxon>Bacteria</taxon>
        <taxon>Bacillati</taxon>
        <taxon>Bacillota</taxon>
        <taxon>Bacilli</taxon>
        <taxon>Lactobacillales</taxon>
        <taxon>Lactobacillaceae</taxon>
        <taxon>Pediococcus</taxon>
    </lineage>
</organism>
<feature type="binding site" evidence="7">
    <location>
        <position position="127"/>
    </location>
    <ligand>
        <name>(2S)-2-hydroxy-3-oxobutyl phosphate</name>
        <dbReference type="ChEBI" id="CHEBI:58830"/>
    </ligand>
</feature>
<protein>
    <recommendedName>
        <fullName evidence="3 7">6,7-dimethyl-8-ribityllumazine synthase</fullName>
        <shortName evidence="7">DMRL synthase</shortName>
        <shortName evidence="7">LS</shortName>
        <shortName evidence="7">Lumazine synthase</shortName>
        <ecNumber evidence="3 7">2.5.1.78</ecNumber>
    </recommendedName>
</protein>
<sequence>MTEYLGSLNGSKLKIAIIVARFNDLVTERLLDGAFQTLAQNGVSKEVIDVYWVPGAFEIPRVAQKISRKGNVDGIITLGAVVRGKTSHYESVCSGVTSGIAQIALEGKVPVMFGVLMTENMEQALNRAGGKAGNKGSECTTGLLEMIDIEQTIDRE</sequence>
<dbReference type="Proteomes" id="UP000196118">
    <property type="component" value="Chromosome"/>
</dbReference>
<comment type="function">
    <text evidence="7">Catalyzes the formation of 6,7-dimethyl-8-ribityllumazine by condensation of 5-amino-6-(D-ribitylamino)uracil with 3,4-dihydroxy-2-butanone 4-phosphate. This is the penultimate step in the biosynthesis of riboflavin.</text>
</comment>
<evidence type="ECO:0000313" key="8">
    <source>
        <dbReference type="EMBL" id="ARW18785.1"/>
    </source>
</evidence>
<feature type="binding site" evidence="7">
    <location>
        <position position="22"/>
    </location>
    <ligand>
        <name>5-amino-6-(D-ribitylamino)uracil</name>
        <dbReference type="ChEBI" id="CHEBI:15934"/>
    </ligand>
</feature>
<evidence type="ECO:0000256" key="7">
    <source>
        <dbReference type="HAMAP-Rule" id="MF_00178"/>
    </source>
</evidence>
<dbReference type="InterPro" id="IPR002180">
    <property type="entry name" value="LS/RS"/>
</dbReference>
<dbReference type="PANTHER" id="PTHR21058:SF0">
    <property type="entry name" value="6,7-DIMETHYL-8-RIBITYLLUMAZINE SYNTHASE"/>
    <property type="match status" value="1"/>
</dbReference>
<comment type="similarity">
    <text evidence="2 7">Belongs to the DMRL synthase family.</text>
</comment>
<dbReference type="SUPFAM" id="SSF52121">
    <property type="entry name" value="Lumazine synthase"/>
    <property type="match status" value="1"/>
</dbReference>
<proteinExistence type="inferred from homology"/>
<dbReference type="GO" id="GO:0009349">
    <property type="term" value="C:riboflavin synthase complex"/>
    <property type="evidence" value="ECO:0007669"/>
    <property type="project" value="UniProtKB-UniRule"/>
</dbReference>
<dbReference type="InterPro" id="IPR034964">
    <property type="entry name" value="LS"/>
</dbReference>
<dbReference type="PANTHER" id="PTHR21058">
    <property type="entry name" value="6,7-DIMETHYL-8-RIBITYLLUMAZINE SYNTHASE DMRL SYNTHASE LUMAZINE SYNTHASE"/>
    <property type="match status" value="1"/>
</dbReference>
<evidence type="ECO:0000256" key="6">
    <source>
        <dbReference type="ARBA" id="ARBA00048785"/>
    </source>
</evidence>
<feature type="binding site" evidence="7">
    <location>
        <position position="113"/>
    </location>
    <ligand>
        <name>5-amino-6-(D-ribitylamino)uracil</name>
        <dbReference type="ChEBI" id="CHEBI:15934"/>
    </ligand>
</feature>
<dbReference type="EMBL" id="CP021474">
    <property type="protein sequence ID" value="ARW18785.1"/>
    <property type="molecule type" value="Genomic_DNA"/>
</dbReference>
<dbReference type="InterPro" id="IPR036467">
    <property type="entry name" value="LS/RS_sf"/>
</dbReference>
<dbReference type="CDD" id="cd09209">
    <property type="entry name" value="Lumazine_synthase-I"/>
    <property type="match status" value="1"/>
</dbReference>
<dbReference type="HAMAP" id="MF_00178">
    <property type="entry name" value="Lumazine_synth"/>
    <property type="match status" value="1"/>
</dbReference>
<dbReference type="Pfam" id="PF00885">
    <property type="entry name" value="DMRL_synthase"/>
    <property type="match status" value="1"/>
</dbReference>
<dbReference type="GO" id="GO:0009231">
    <property type="term" value="P:riboflavin biosynthetic process"/>
    <property type="evidence" value="ECO:0007669"/>
    <property type="project" value="UniProtKB-UniRule"/>
</dbReference>
<keyword evidence="5 7" id="KW-0808">Transferase</keyword>
<evidence type="ECO:0000256" key="3">
    <source>
        <dbReference type="ARBA" id="ARBA00012664"/>
    </source>
</evidence>